<accession>A0A4V6N3K8</accession>
<sequence length="150" mass="16760">MDTFGTVHQFDRSRLEIIGPADCLRLLASVPLGRLVYTDAGLPAVRLVNFVVDEDTIVFSTGQGDKFRAAERGDVVAFEADEVDGERHIGWTVTAIGHLSVVTDDEAAALRRTLALHSWMPMEEPQLVRLGIESLHGRRLVPWGRRPRFR</sequence>
<comment type="caution">
    <text evidence="1">The sequence shown here is derived from an EMBL/GenBank/DDBJ whole genome shotgun (WGS) entry which is preliminary data.</text>
</comment>
<dbReference type="InterPro" id="IPR024747">
    <property type="entry name" value="Pyridox_Oxase-rel"/>
</dbReference>
<dbReference type="EMBL" id="SJJZ01000002">
    <property type="protein sequence ID" value="TCC07266.1"/>
    <property type="molecule type" value="Genomic_DNA"/>
</dbReference>
<dbReference type="AlphaFoldDB" id="A0A4V6N3K8"/>
<dbReference type="SUPFAM" id="SSF50475">
    <property type="entry name" value="FMN-binding split barrel"/>
    <property type="match status" value="1"/>
</dbReference>
<dbReference type="OrthoDB" id="5193072at2"/>
<keyword evidence="2" id="KW-1185">Reference proteome</keyword>
<dbReference type="Proteomes" id="UP000292346">
    <property type="component" value="Unassembled WGS sequence"/>
</dbReference>
<protein>
    <submittedName>
        <fullName evidence="1">Pyridoxamine 5'-phosphate oxidase family protein</fullName>
    </submittedName>
</protein>
<name>A0A4V6N3K8_9ACTN</name>
<evidence type="ECO:0000313" key="1">
    <source>
        <dbReference type="EMBL" id="TCC07266.1"/>
    </source>
</evidence>
<dbReference type="Gene3D" id="2.30.110.10">
    <property type="entry name" value="Electron Transport, Fmn-binding Protein, Chain A"/>
    <property type="match status" value="1"/>
</dbReference>
<organism evidence="1 2">
    <name type="scientific">Kribbella soli</name>
    <dbReference type="NCBI Taxonomy" id="1124743"/>
    <lineage>
        <taxon>Bacteria</taxon>
        <taxon>Bacillati</taxon>
        <taxon>Actinomycetota</taxon>
        <taxon>Actinomycetes</taxon>
        <taxon>Propionibacteriales</taxon>
        <taxon>Kribbellaceae</taxon>
        <taxon>Kribbella</taxon>
    </lineage>
</organism>
<gene>
    <name evidence="1" type="ORF">E0H45_14740</name>
</gene>
<reference evidence="1 2" key="1">
    <citation type="submission" date="2019-02" db="EMBL/GenBank/DDBJ databases">
        <title>Kribbella capetownensis sp. nov. and Kribbella speibonae sp. nov., isolated from soil.</title>
        <authorList>
            <person name="Curtis S.M."/>
            <person name="Norton I."/>
            <person name="Everest G.J."/>
            <person name="Meyers P.R."/>
        </authorList>
    </citation>
    <scope>NUCLEOTIDE SEQUENCE [LARGE SCALE GENOMIC DNA]</scope>
    <source>
        <strain evidence="1 2">KCTC 29219</strain>
    </source>
</reference>
<proteinExistence type="predicted"/>
<dbReference type="InterPro" id="IPR012349">
    <property type="entry name" value="Split_barrel_FMN-bd"/>
</dbReference>
<dbReference type="Pfam" id="PF12900">
    <property type="entry name" value="Pyridox_ox_2"/>
    <property type="match status" value="1"/>
</dbReference>
<evidence type="ECO:0000313" key="2">
    <source>
        <dbReference type="Proteomes" id="UP000292346"/>
    </source>
</evidence>